<protein>
    <submittedName>
        <fullName evidence="2">LIMCH1 protein</fullName>
    </submittedName>
</protein>
<dbReference type="GO" id="GO:0051496">
    <property type="term" value="P:positive regulation of stress fiber assembly"/>
    <property type="evidence" value="ECO:0007669"/>
    <property type="project" value="TreeGrafter"/>
</dbReference>
<dbReference type="OrthoDB" id="15627at2759"/>
<dbReference type="PRINTS" id="PR00888">
    <property type="entry name" value="SM22CALPONIN"/>
</dbReference>
<dbReference type="GO" id="GO:0001725">
    <property type="term" value="C:stress fiber"/>
    <property type="evidence" value="ECO:0007669"/>
    <property type="project" value="TreeGrafter"/>
</dbReference>
<accession>A0A8K0A374</accession>
<dbReference type="PRINTS" id="PR00889">
    <property type="entry name" value="CALPONIN"/>
</dbReference>
<keyword evidence="3" id="KW-1185">Reference proteome</keyword>
<dbReference type="PROSITE" id="PS50021">
    <property type="entry name" value="CH"/>
    <property type="match status" value="1"/>
</dbReference>
<reference evidence="2" key="1">
    <citation type="submission" date="2022-01" db="EMBL/GenBank/DDBJ databases">
        <authorList>
            <person name="Braso-Vives M."/>
        </authorList>
    </citation>
    <scope>NUCLEOTIDE SEQUENCE</scope>
</reference>
<organism evidence="2 3">
    <name type="scientific">Branchiostoma lanceolatum</name>
    <name type="common">Common lancelet</name>
    <name type="synonym">Amphioxus lanceolatum</name>
    <dbReference type="NCBI Taxonomy" id="7740"/>
    <lineage>
        <taxon>Eukaryota</taxon>
        <taxon>Metazoa</taxon>
        <taxon>Chordata</taxon>
        <taxon>Cephalochordata</taxon>
        <taxon>Leptocardii</taxon>
        <taxon>Amphioxiformes</taxon>
        <taxon>Branchiostomatidae</taxon>
        <taxon>Branchiostoma</taxon>
    </lineage>
</organism>
<evidence type="ECO:0000313" key="3">
    <source>
        <dbReference type="Proteomes" id="UP000838412"/>
    </source>
</evidence>
<dbReference type="SUPFAM" id="SSF47576">
    <property type="entry name" value="Calponin-homology domain, CH-domain"/>
    <property type="match status" value="1"/>
</dbReference>
<dbReference type="InterPro" id="IPR003096">
    <property type="entry name" value="SM22_calponin"/>
</dbReference>
<dbReference type="AlphaFoldDB" id="A0A8K0A374"/>
<dbReference type="GO" id="GO:0032034">
    <property type="term" value="F:myosin II head/neck binding"/>
    <property type="evidence" value="ECO:0007669"/>
    <property type="project" value="TreeGrafter"/>
</dbReference>
<dbReference type="CDD" id="cd21208">
    <property type="entry name" value="CH_LMO7-like"/>
    <property type="match status" value="1"/>
</dbReference>
<dbReference type="EMBL" id="OV696691">
    <property type="protein sequence ID" value="CAH1266968.1"/>
    <property type="molecule type" value="Genomic_DNA"/>
</dbReference>
<dbReference type="PANTHER" id="PTHR15551:SF3">
    <property type="entry name" value="LIM AND CALPONIN HOMOLOGY DOMAINS-CONTAINING PROTEIN 1"/>
    <property type="match status" value="1"/>
</dbReference>
<dbReference type="InterPro" id="IPR036872">
    <property type="entry name" value="CH_dom_sf"/>
</dbReference>
<dbReference type="SMART" id="SM00033">
    <property type="entry name" value="CH"/>
    <property type="match status" value="1"/>
</dbReference>
<name>A0A8K0A374_BRALA</name>
<proteinExistence type="predicted"/>
<feature type="domain" description="Calponin-homology (CH)" evidence="1">
    <location>
        <begin position="118"/>
        <end position="223"/>
    </location>
</feature>
<dbReference type="InterPro" id="IPR001715">
    <property type="entry name" value="CH_dom"/>
</dbReference>
<dbReference type="GO" id="GO:0031032">
    <property type="term" value="P:actomyosin structure organization"/>
    <property type="evidence" value="ECO:0007669"/>
    <property type="project" value="InterPro"/>
</dbReference>
<gene>
    <name evidence="2" type="primary">LIMCH1</name>
    <name evidence="2" type="ORF">BLAG_LOCUS20468</name>
</gene>
<sequence length="341" mass="38251">MCRVMRPFNVFEAPPRARDPRFTSLPEDDFVESFVRLQQSGLSESQSLQGRLCDVIGVTGSFLRTRGRRAKCTYCIRIDSSQHPIPPVTTMMHPAGDDAGGDLDSLDPPIEILDPQLARELQESRCWIESVTGKQFGNKDFRTALEDGTLLCKLMQKIQPGSIKKVNNLPTPYAKLDNLNLFLRACLDLGLTRSQLFEPSDLTDLTTKERPMTRFNPGSRSPPNRGKRMTTFRPSLLLAAAIPGMRAPVAWVFRPCAQGCHVLRDPQEERNRLKNVAITLYWLGKTSEEFPSFPGPYLNRDMFRNVNILSPSSNTWNALPGMVATAPTVESFRARLEACPP</sequence>
<dbReference type="Gene3D" id="1.10.418.10">
    <property type="entry name" value="Calponin-like domain"/>
    <property type="match status" value="1"/>
</dbReference>
<dbReference type="PANTHER" id="PTHR15551">
    <property type="entry name" value="LIM DOMAIN ONLY 7"/>
    <property type="match status" value="1"/>
</dbReference>
<dbReference type="Proteomes" id="UP000838412">
    <property type="component" value="Chromosome 6"/>
</dbReference>
<evidence type="ECO:0000313" key="2">
    <source>
        <dbReference type="EMBL" id="CAH1266968.1"/>
    </source>
</evidence>
<dbReference type="GO" id="GO:0003779">
    <property type="term" value="F:actin binding"/>
    <property type="evidence" value="ECO:0007669"/>
    <property type="project" value="InterPro"/>
</dbReference>
<dbReference type="InterPro" id="IPR001997">
    <property type="entry name" value="Calponin/LIMCH1"/>
</dbReference>
<dbReference type="Pfam" id="PF00307">
    <property type="entry name" value="CH"/>
    <property type="match status" value="1"/>
</dbReference>
<dbReference type="GO" id="GO:0051893">
    <property type="term" value="P:regulation of focal adhesion assembly"/>
    <property type="evidence" value="ECO:0007669"/>
    <property type="project" value="TreeGrafter"/>
</dbReference>
<evidence type="ECO:0000259" key="1">
    <source>
        <dbReference type="PROSITE" id="PS50021"/>
    </source>
</evidence>